<dbReference type="GO" id="GO:0008270">
    <property type="term" value="F:zinc ion binding"/>
    <property type="evidence" value="ECO:0007669"/>
    <property type="project" value="UniProtKB-KW"/>
</dbReference>
<dbReference type="AlphaFoldDB" id="A0A443HVP6"/>
<keyword evidence="5" id="KW-0175">Coiled coil</keyword>
<dbReference type="InterPro" id="IPR019787">
    <property type="entry name" value="Znf_PHD-finger"/>
</dbReference>
<organism evidence="8 9">
    <name type="scientific">Byssochlamys spectabilis</name>
    <name type="common">Paecilomyces variotii</name>
    <dbReference type="NCBI Taxonomy" id="264951"/>
    <lineage>
        <taxon>Eukaryota</taxon>
        <taxon>Fungi</taxon>
        <taxon>Dikarya</taxon>
        <taxon>Ascomycota</taxon>
        <taxon>Pezizomycotina</taxon>
        <taxon>Eurotiomycetes</taxon>
        <taxon>Eurotiomycetidae</taxon>
        <taxon>Eurotiales</taxon>
        <taxon>Thermoascaceae</taxon>
        <taxon>Paecilomyces</taxon>
    </lineage>
</organism>
<keyword evidence="9" id="KW-1185">Reference proteome</keyword>
<feature type="compositionally biased region" description="Polar residues" evidence="6">
    <location>
        <begin position="285"/>
        <end position="301"/>
    </location>
</feature>
<dbReference type="SMART" id="SM00249">
    <property type="entry name" value="PHD"/>
    <property type="match status" value="1"/>
</dbReference>
<dbReference type="InterPro" id="IPR011011">
    <property type="entry name" value="Znf_FYVE_PHD"/>
</dbReference>
<evidence type="ECO:0000256" key="1">
    <source>
        <dbReference type="ARBA" id="ARBA00022723"/>
    </source>
</evidence>
<evidence type="ECO:0000313" key="8">
    <source>
        <dbReference type="EMBL" id="RWQ95830.1"/>
    </source>
</evidence>
<evidence type="ECO:0000256" key="6">
    <source>
        <dbReference type="SAM" id="MobiDB-lite"/>
    </source>
</evidence>
<feature type="compositionally biased region" description="Basic and acidic residues" evidence="6">
    <location>
        <begin position="154"/>
        <end position="169"/>
    </location>
</feature>
<dbReference type="VEuPathDB" id="FungiDB:C8Q69DRAFT_268616"/>
<dbReference type="GeneID" id="39596047"/>
<dbReference type="SUPFAM" id="SSF57903">
    <property type="entry name" value="FYVE/PHD zinc finger"/>
    <property type="match status" value="1"/>
</dbReference>
<dbReference type="PROSITE" id="PS01359">
    <property type="entry name" value="ZF_PHD_1"/>
    <property type="match status" value="1"/>
</dbReference>
<keyword evidence="2 4" id="KW-0863">Zinc-finger</keyword>
<evidence type="ECO:0000256" key="3">
    <source>
        <dbReference type="ARBA" id="ARBA00022833"/>
    </source>
</evidence>
<keyword evidence="3" id="KW-0862">Zinc</keyword>
<comment type="caution">
    <text evidence="8">The sequence shown here is derived from an EMBL/GenBank/DDBJ whole genome shotgun (WGS) entry which is preliminary data.</text>
</comment>
<reference evidence="8 9" key="1">
    <citation type="journal article" date="2018" name="Front. Microbiol.">
        <title>Genomic and genetic insights into a cosmopolitan fungus, Paecilomyces variotii (Eurotiales).</title>
        <authorList>
            <person name="Urquhart A.S."/>
            <person name="Mondo S.J."/>
            <person name="Makela M.R."/>
            <person name="Hane J.K."/>
            <person name="Wiebenga A."/>
            <person name="He G."/>
            <person name="Mihaltcheva S."/>
            <person name="Pangilinan J."/>
            <person name="Lipzen A."/>
            <person name="Barry K."/>
            <person name="de Vries R.P."/>
            <person name="Grigoriev I.V."/>
            <person name="Idnurm A."/>
        </authorList>
    </citation>
    <scope>NUCLEOTIDE SEQUENCE [LARGE SCALE GENOMIC DNA]</scope>
    <source>
        <strain evidence="8 9">CBS 101075</strain>
    </source>
</reference>
<evidence type="ECO:0000259" key="7">
    <source>
        <dbReference type="PROSITE" id="PS50016"/>
    </source>
</evidence>
<dbReference type="EMBL" id="RCNU01000005">
    <property type="protein sequence ID" value="RWQ95830.1"/>
    <property type="molecule type" value="Genomic_DNA"/>
</dbReference>
<gene>
    <name evidence="8" type="ORF">C8Q69DRAFT_268616</name>
</gene>
<keyword evidence="1" id="KW-0479">Metal-binding</keyword>
<accession>A0A443HVP6</accession>
<evidence type="ECO:0000313" key="9">
    <source>
        <dbReference type="Proteomes" id="UP000283841"/>
    </source>
</evidence>
<dbReference type="OrthoDB" id="336088at2759"/>
<dbReference type="RefSeq" id="XP_028485475.1">
    <property type="nucleotide sequence ID" value="XM_028626770.1"/>
</dbReference>
<evidence type="ECO:0000256" key="5">
    <source>
        <dbReference type="SAM" id="Coils"/>
    </source>
</evidence>
<dbReference type="PROSITE" id="PS50016">
    <property type="entry name" value="ZF_PHD_2"/>
    <property type="match status" value="1"/>
</dbReference>
<feature type="domain" description="PHD-type" evidence="7">
    <location>
        <begin position="79"/>
        <end position="126"/>
    </location>
</feature>
<dbReference type="Proteomes" id="UP000283841">
    <property type="component" value="Unassembled WGS sequence"/>
</dbReference>
<sequence>MLRSTFLGFAVPQRPPDQRYQPPLKRRRPDDSATPSSSTGDLSSELRDVSTLPFATGLISEREHSQIYTDWIKAGKPHNFICHECRKPDNLLLCKTCCRSYHTSCVPASPVPGNFEDFHCPSCKEKHWDISPPRILPSAPPSDISRSVSPSVTEADRRTASMSHNHSEHGSPAGRVSTPHLQFSADVGDLWPNSTIPFRPNIDPTTRARDFLAEYGGLPSSQDYRPDFLLQLGRIIQQAESSDQSLKEAESLREENAKLRRENSQLRLNLSSRLSSRDPALSLRRSPSATRTYTSSNNSVASLIPPDVSERSWDRIISDVF</sequence>
<protein>
    <submittedName>
        <fullName evidence="8">PHD finger protein</fullName>
    </submittedName>
</protein>
<dbReference type="STRING" id="264951.A0A443HVP6"/>
<proteinExistence type="predicted"/>
<dbReference type="InterPro" id="IPR001965">
    <property type="entry name" value="Znf_PHD"/>
</dbReference>
<feature type="compositionally biased region" description="Polar residues" evidence="6">
    <location>
        <begin position="33"/>
        <end position="42"/>
    </location>
</feature>
<evidence type="ECO:0000256" key="2">
    <source>
        <dbReference type="ARBA" id="ARBA00022771"/>
    </source>
</evidence>
<dbReference type="Gene3D" id="3.30.40.10">
    <property type="entry name" value="Zinc/RING finger domain, C3HC4 (zinc finger)"/>
    <property type="match status" value="1"/>
</dbReference>
<dbReference type="InterPro" id="IPR019786">
    <property type="entry name" value="Zinc_finger_PHD-type_CS"/>
</dbReference>
<feature type="region of interest" description="Disordered" evidence="6">
    <location>
        <begin position="1"/>
        <end position="46"/>
    </location>
</feature>
<feature type="coiled-coil region" evidence="5">
    <location>
        <begin position="242"/>
        <end position="269"/>
    </location>
</feature>
<name>A0A443HVP6_BYSSP</name>
<feature type="region of interest" description="Disordered" evidence="6">
    <location>
        <begin position="135"/>
        <end position="179"/>
    </location>
</feature>
<evidence type="ECO:0000256" key="4">
    <source>
        <dbReference type="PROSITE-ProRule" id="PRU00146"/>
    </source>
</evidence>
<feature type="region of interest" description="Disordered" evidence="6">
    <location>
        <begin position="279"/>
        <end position="301"/>
    </location>
</feature>
<dbReference type="InterPro" id="IPR013083">
    <property type="entry name" value="Znf_RING/FYVE/PHD"/>
</dbReference>